<dbReference type="InterPro" id="IPR016177">
    <property type="entry name" value="DNA-bd_dom_sf"/>
</dbReference>
<feature type="domain" description="MBD" evidence="6">
    <location>
        <begin position="27"/>
        <end position="133"/>
    </location>
</feature>
<evidence type="ECO:0000256" key="2">
    <source>
        <dbReference type="ARBA" id="ARBA00023015"/>
    </source>
</evidence>
<keyword evidence="3" id="KW-0238">DNA-binding</keyword>
<evidence type="ECO:0000256" key="3">
    <source>
        <dbReference type="ARBA" id="ARBA00023125"/>
    </source>
</evidence>
<reference evidence="7" key="1">
    <citation type="submission" date="2020-06" db="EMBL/GenBank/DDBJ databases">
        <authorList>
            <person name="Li T."/>
            <person name="Hu X."/>
            <person name="Zhang T."/>
            <person name="Song X."/>
            <person name="Zhang H."/>
            <person name="Dai N."/>
            <person name="Sheng W."/>
            <person name="Hou X."/>
            <person name="Wei L."/>
        </authorList>
    </citation>
    <scope>NUCLEOTIDE SEQUENCE</scope>
    <source>
        <strain evidence="7">G01</strain>
        <tissue evidence="7">Leaf</tissue>
    </source>
</reference>
<evidence type="ECO:0000313" key="7">
    <source>
        <dbReference type="EMBL" id="KAL0369776.1"/>
    </source>
</evidence>
<dbReference type="PROSITE" id="PS50982">
    <property type="entry name" value="MBD"/>
    <property type="match status" value="2"/>
</dbReference>
<keyword evidence="4" id="KW-0804">Transcription</keyword>
<comment type="subcellular location">
    <subcellularLocation>
        <location evidence="1">Nucleus</location>
    </subcellularLocation>
</comment>
<reference evidence="7" key="2">
    <citation type="journal article" date="2024" name="Plant">
        <title>Genomic evolution and insights into agronomic trait innovations of Sesamum species.</title>
        <authorList>
            <person name="Miao H."/>
            <person name="Wang L."/>
            <person name="Qu L."/>
            <person name="Liu H."/>
            <person name="Sun Y."/>
            <person name="Le M."/>
            <person name="Wang Q."/>
            <person name="Wei S."/>
            <person name="Zheng Y."/>
            <person name="Lin W."/>
            <person name="Duan Y."/>
            <person name="Cao H."/>
            <person name="Xiong S."/>
            <person name="Wang X."/>
            <person name="Wei L."/>
            <person name="Li C."/>
            <person name="Ma Q."/>
            <person name="Ju M."/>
            <person name="Zhao R."/>
            <person name="Li G."/>
            <person name="Mu C."/>
            <person name="Tian Q."/>
            <person name="Mei H."/>
            <person name="Zhang T."/>
            <person name="Gao T."/>
            <person name="Zhang H."/>
        </authorList>
    </citation>
    <scope>NUCLEOTIDE SEQUENCE</scope>
    <source>
        <strain evidence="7">G01</strain>
    </source>
</reference>
<proteinExistence type="predicted"/>
<feature type="domain" description="MBD" evidence="6">
    <location>
        <begin position="176"/>
        <end position="247"/>
    </location>
</feature>
<sequence>MEEQRHHSTLSPSNSMLVPYAHRHLTLSSPLASRFRIPRGWGVEEVPRHDGSRSDMVHLIINSSSSLVFSCPENFLAFWVSYFLHFLMYNVQYYYEPGTGRKFRSIREVQRYLNGDSYPCRSTRKLSLRSQSSGYRRMLFSGEKSSRCRRMIVSGGKLLRLDNELSQSHLAITASQRAAPAAPFVLPDGWIVEEVPRKYDHWTDKYYYEPHTGQKFRSLVAVERYLTELEENEPLSKALEEIKENKPLSKIFKLENHAKHSSPRKKNISRENTQASSFVSPPLKVNWVLASPRGDAWNPFISEALVPDSVKQQWSNRFMLFMNDGSGNLQSSRE</sequence>
<dbReference type="SUPFAM" id="SSF54171">
    <property type="entry name" value="DNA-binding domain"/>
    <property type="match status" value="2"/>
</dbReference>
<protein>
    <submittedName>
        <fullName evidence="7">Methyl-CpG-binding domain-containing protein 7</fullName>
    </submittedName>
</protein>
<keyword evidence="2" id="KW-0805">Transcription regulation</keyword>
<dbReference type="InterPro" id="IPR001739">
    <property type="entry name" value="Methyl_CpG_DNA-bd"/>
</dbReference>
<keyword evidence="5" id="KW-0539">Nucleus</keyword>
<evidence type="ECO:0000256" key="4">
    <source>
        <dbReference type="ARBA" id="ARBA00023163"/>
    </source>
</evidence>
<dbReference type="EMBL" id="JACGWK010000002">
    <property type="protein sequence ID" value="KAL0369776.1"/>
    <property type="molecule type" value="Genomic_DNA"/>
</dbReference>
<evidence type="ECO:0000256" key="5">
    <source>
        <dbReference type="ARBA" id="ARBA00023242"/>
    </source>
</evidence>
<gene>
    <name evidence="7" type="ORF">Sangu_0295700</name>
</gene>
<comment type="caution">
    <text evidence="7">The sequence shown here is derived from an EMBL/GenBank/DDBJ whole genome shotgun (WGS) entry which is preliminary data.</text>
</comment>
<dbReference type="Gene3D" id="3.30.890.10">
    <property type="entry name" value="Methyl-cpg-binding Protein 2, Chain A"/>
    <property type="match status" value="2"/>
</dbReference>
<name>A0AAW2QQH5_9LAMI</name>
<accession>A0AAW2QQH5</accession>
<dbReference type="PANTHER" id="PTHR12396:SF38">
    <property type="entry name" value="METHYL-CPG-BINDING DOMAIN-CONTAINING PROTEIN 7"/>
    <property type="match status" value="1"/>
</dbReference>
<organism evidence="7">
    <name type="scientific">Sesamum angustifolium</name>
    <dbReference type="NCBI Taxonomy" id="2727405"/>
    <lineage>
        <taxon>Eukaryota</taxon>
        <taxon>Viridiplantae</taxon>
        <taxon>Streptophyta</taxon>
        <taxon>Embryophyta</taxon>
        <taxon>Tracheophyta</taxon>
        <taxon>Spermatophyta</taxon>
        <taxon>Magnoliopsida</taxon>
        <taxon>eudicotyledons</taxon>
        <taxon>Gunneridae</taxon>
        <taxon>Pentapetalae</taxon>
        <taxon>asterids</taxon>
        <taxon>lamiids</taxon>
        <taxon>Lamiales</taxon>
        <taxon>Pedaliaceae</taxon>
        <taxon>Sesamum</taxon>
    </lineage>
</organism>
<dbReference type="PANTHER" id="PTHR12396">
    <property type="entry name" value="METHYL-CPG BINDING PROTEIN, MBD"/>
    <property type="match status" value="1"/>
</dbReference>
<evidence type="ECO:0000259" key="6">
    <source>
        <dbReference type="PROSITE" id="PS50982"/>
    </source>
</evidence>
<dbReference type="Pfam" id="PF01429">
    <property type="entry name" value="MBD"/>
    <property type="match status" value="2"/>
</dbReference>
<dbReference type="AlphaFoldDB" id="A0AAW2QQH5"/>
<dbReference type="GO" id="GO:0005634">
    <property type="term" value="C:nucleus"/>
    <property type="evidence" value="ECO:0007669"/>
    <property type="project" value="UniProtKB-SubCell"/>
</dbReference>
<dbReference type="GO" id="GO:0003677">
    <property type="term" value="F:DNA binding"/>
    <property type="evidence" value="ECO:0007669"/>
    <property type="project" value="UniProtKB-KW"/>
</dbReference>
<evidence type="ECO:0000256" key="1">
    <source>
        <dbReference type="ARBA" id="ARBA00004123"/>
    </source>
</evidence>